<dbReference type="PANTHER" id="PTHR28630:SF3">
    <property type="entry name" value="PEROXIREDOXIN-LIKE 2C"/>
    <property type="match status" value="1"/>
</dbReference>
<sequence>MVAVESGRELSEAVRAIALLDESGRQIPLGELLGERLTVMVFLRHFGCLACSEHVAAWKPRLAEFDRIGVRVVFIGIGQPNQIGDFIAKTGLTGEPAEVYTEPTLTLHTALGLTNSVLSTIGPTAIFNAVRALSHGNLQTSVQGNVLQQGGLIIVGRNLVVELLHRERTLGDFLAITTVLEKVTAVIDRQDGDPH</sequence>
<dbReference type="RefSeq" id="WP_189512440.1">
    <property type="nucleotide sequence ID" value="NZ_BMXG01000005.1"/>
</dbReference>
<dbReference type="InterPro" id="IPR036249">
    <property type="entry name" value="Thioredoxin-like_sf"/>
</dbReference>
<dbReference type="Proteomes" id="UP000642829">
    <property type="component" value="Unassembled WGS sequence"/>
</dbReference>
<dbReference type="EMBL" id="BMXG01000005">
    <property type="protein sequence ID" value="GHB96064.1"/>
    <property type="molecule type" value="Genomic_DNA"/>
</dbReference>
<keyword evidence="2" id="KW-1185">Reference proteome</keyword>
<gene>
    <name evidence="1" type="ORF">GCM10007047_09740</name>
</gene>
<evidence type="ECO:0000313" key="2">
    <source>
        <dbReference type="Proteomes" id="UP000642829"/>
    </source>
</evidence>
<name>A0A8J3GC61_9BACT</name>
<proteinExistence type="predicted"/>
<dbReference type="Gene3D" id="3.40.30.10">
    <property type="entry name" value="Glutaredoxin"/>
    <property type="match status" value="1"/>
</dbReference>
<reference evidence="1" key="1">
    <citation type="journal article" date="2014" name="Int. J. Syst. Evol. Microbiol.">
        <title>Complete genome sequence of Corynebacterium casei LMG S-19264T (=DSM 44701T), isolated from a smear-ripened cheese.</title>
        <authorList>
            <consortium name="US DOE Joint Genome Institute (JGI-PGF)"/>
            <person name="Walter F."/>
            <person name="Albersmeier A."/>
            <person name="Kalinowski J."/>
            <person name="Ruckert C."/>
        </authorList>
    </citation>
    <scope>NUCLEOTIDE SEQUENCE</scope>
    <source>
        <strain evidence="1">KCTC 12870</strain>
    </source>
</reference>
<evidence type="ECO:0000313" key="1">
    <source>
        <dbReference type="EMBL" id="GHB96064.1"/>
    </source>
</evidence>
<dbReference type="InterPro" id="IPR032801">
    <property type="entry name" value="PXL2A/B/C"/>
</dbReference>
<comment type="caution">
    <text evidence="1">The sequence shown here is derived from an EMBL/GenBank/DDBJ whole genome shotgun (WGS) entry which is preliminary data.</text>
</comment>
<accession>A0A8J3GC61</accession>
<dbReference type="SUPFAM" id="SSF52833">
    <property type="entry name" value="Thioredoxin-like"/>
    <property type="match status" value="1"/>
</dbReference>
<protein>
    <recommendedName>
        <fullName evidence="3">Peroxiredoxin</fullName>
    </recommendedName>
</protein>
<reference evidence="1" key="2">
    <citation type="submission" date="2020-09" db="EMBL/GenBank/DDBJ databases">
        <authorList>
            <person name="Sun Q."/>
            <person name="Kim S."/>
        </authorList>
    </citation>
    <scope>NUCLEOTIDE SEQUENCE</scope>
    <source>
        <strain evidence="1">KCTC 12870</strain>
    </source>
</reference>
<dbReference type="Pfam" id="PF13911">
    <property type="entry name" value="AhpC-TSA_2"/>
    <property type="match status" value="1"/>
</dbReference>
<organism evidence="1 2">
    <name type="scientific">Cerasicoccus arenae</name>
    <dbReference type="NCBI Taxonomy" id="424488"/>
    <lineage>
        <taxon>Bacteria</taxon>
        <taxon>Pseudomonadati</taxon>
        <taxon>Verrucomicrobiota</taxon>
        <taxon>Opitutia</taxon>
        <taxon>Puniceicoccales</taxon>
        <taxon>Cerasicoccaceae</taxon>
        <taxon>Cerasicoccus</taxon>
    </lineage>
</organism>
<dbReference type="AlphaFoldDB" id="A0A8J3GC61"/>
<dbReference type="CDD" id="cd02970">
    <property type="entry name" value="PRX_like2"/>
    <property type="match status" value="1"/>
</dbReference>
<dbReference type="PANTHER" id="PTHR28630">
    <property type="match status" value="1"/>
</dbReference>
<evidence type="ECO:0008006" key="3">
    <source>
        <dbReference type="Google" id="ProtNLM"/>
    </source>
</evidence>